<dbReference type="Pfam" id="PF08397">
    <property type="entry name" value="IMD"/>
    <property type="match status" value="1"/>
</dbReference>
<reference evidence="7" key="1">
    <citation type="journal article" date="2004" name="Nature">
        <title>Genome duplication in the teleost fish Tetraodon nigroviridis reveals the early vertebrate proto-karyotype.</title>
        <authorList>
            <person name="Jaillon O."/>
            <person name="Aury J.-M."/>
            <person name="Brunet F."/>
            <person name="Petit J.-L."/>
            <person name="Stange-Thomann N."/>
            <person name="Mauceli E."/>
            <person name="Bouneau L."/>
            <person name="Fischer C."/>
            <person name="Ozouf-Costaz C."/>
            <person name="Bernot A."/>
            <person name="Nicaud S."/>
            <person name="Jaffe D."/>
            <person name="Fisher S."/>
            <person name="Lutfalla G."/>
            <person name="Dossat C."/>
            <person name="Segurens B."/>
            <person name="Dasilva C."/>
            <person name="Salanoubat M."/>
            <person name="Levy M."/>
            <person name="Boudet N."/>
            <person name="Castellano S."/>
            <person name="Anthouard V."/>
            <person name="Jubin C."/>
            <person name="Castelli V."/>
            <person name="Katinka M."/>
            <person name="Vacherie B."/>
            <person name="Biemont C."/>
            <person name="Skalli Z."/>
            <person name="Cattolico L."/>
            <person name="Poulain J."/>
            <person name="De Berardinis V."/>
            <person name="Cruaud C."/>
            <person name="Duprat S."/>
            <person name="Brottier P."/>
            <person name="Coutanceau J.-P."/>
            <person name="Gouzy J."/>
            <person name="Parra G."/>
            <person name="Lardier G."/>
            <person name="Chapple C."/>
            <person name="McKernan K.J."/>
            <person name="McEwan P."/>
            <person name="Bosak S."/>
            <person name="Kellis M."/>
            <person name="Volff J.-N."/>
            <person name="Guigo R."/>
            <person name="Zody M.C."/>
            <person name="Mesirov J."/>
            <person name="Lindblad-Toh K."/>
            <person name="Birren B."/>
            <person name="Nusbaum C."/>
            <person name="Kahn D."/>
            <person name="Robinson-Rechavi M."/>
            <person name="Laudet V."/>
            <person name="Schachter V."/>
            <person name="Quetier F."/>
            <person name="Saurin W."/>
            <person name="Scarpelli C."/>
            <person name="Wincker P."/>
            <person name="Lander E.S."/>
            <person name="Weissenbach J."/>
            <person name="Roest Crollius H."/>
        </authorList>
    </citation>
    <scope>NUCLEOTIDE SEQUENCE [LARGE SCALE GENOMIC DNA]</scope>
</reference>
<dbReference type="GO" id="GO:0005654">
    <property type="term" value="C:nucleoplasm"/>
    <property type="evidence" value="ECO:0007669"/>
    <property type="project" value="TreeGrafter"/>
</dbReference>
<dbReference type="AlphaFoldDB" id="H3D1R0"/>
<evidence type="ECO:0000259" key="4">
    <source>
        <dbReference type="PROSITE" id="PS50002"/>
    </source>
</evidence>
<evidence type="ECO:0000313" key="6">
    <source>
        <dbReference type="Ensembl" id="ENSTNIP00000014448.1"/>
    </source>
</evidence>
<dbReference type="InParanoid" id="H3D1R0"/>
<dbReference type="PANTHER" id="PTHR14206:SF5">
    <property type="entry name" value="BRAIN-SPECIFIC ANGIOGENESIS INHIBITOR 1-ASSOCIATED PROTEIN 2-LIKE PROTEIN 2"/>
    <property type="match status" value="1"/>
</dbReference>
<feature type="compositionally biased region" description="Basic and acidic residues" evidence="3">
    <location>
        <begin position="462"/>
        <end position="471"/>
    </location>
</feature>
<evidence type="ECO:0000256" key="2">
    <source>
        <dbReference type="PROSITE-ProRule" id="PRU00192"/>
    </source>
</evidence>
<dbReference type="PROSITE" id="PS50002">
    <property type="entry name" value="SH3"/>
    <property type="match status" value="1"/>
</dbReference>
<keyword evidence="7" id="KW-1185">Reference proteome</keyword>
<dbReference type="InterPro" id="IPR001452">
    <property type="entry name" value="SH3_domain"/>
</dbReference>
<name>H3D1R0_TETNG</name>
<dbReference type="GO" id="GO:0051017">
    <property type="term" value="P:actin filament bundle assembly"/>
    <property type="evidence" value="ECO:0007669"/>
    <property type="project" value="TreeGrafter"/>
</dbReference>
<dbReference type="SMART" id="SM00326">
    <property type="entry name" value="SH3"/>
    <property type="match status" value="1"/>
</dbReference>
<evidence type="ECO:0000259" key="5">
    <source>
        <dbReference type="PROSITE" id="PS51338"/>
    </source>
</evidence>
<dbReference type="GO" id="GO:0005829">
    <property type="term" value="C:cytosol"/>
    <property type="evidence" value="ECO:0007669"/>
    <property type="project" value="TreeGrafter"/>
</dbReference>
<feature type="domain" description="IMD" evidence="5">
    <location>
        <begin position="1"/>
        <end position="218"/>
    </location>
</feature>
<dbReference type="PROSITE" id="PS51338">
    <property type="entry name" value="IMD"/>
    <property type="match status" value="1"/>
</dbReference>
<dbReference type="GO" id="GO:0007009">
    <property type="term" value="P:plasma membrane organization"/>
    <property type="evidence" value="ECO:0007669"/>
    <property type="project" value="InterPro"/>
</dbReference>
<dbReference type="InterPro" id="IPR027681">
    <property type="entry name" value="IRSp53/IRTKS/Pinkbar"/>
</dbReference>
<feature type="compositionally biased region" description="Low complexity" evidence="3">
    <location>
        <begin position="383"/>
        <end position="393"/>
    </location>
</feature>
<dbReference type="Pfam" id="PF14604">
    <property type="entry name" value="SH3_9"/>
    <property type="match status" value="1"/>
</dbReference>
<evidence type="ECO:0000256" key="1">
    <source>
        <dbReference type="ARBA" id="ARBA00022443"/>
    </source>
</evidence>
<dbReference type="SUPFAM" id="SSF50044">
    <property type="entry name" value="SH3-domain"/>
    <property type="match status" value="1"/>
</dbReference>
<dbReference type="Gene3D" id="2.30.30.40">
    <property type="entry name" value="SH3 Domains"/>
    <property type="match status" value="1"/>
</dbReference>
<reference evidence="6" key="3">
    <citation type="submission" date="2025-09" db="UniProtKB">
        <authorList>
            <consortium name="Ensembl"/>
        </authorList>
    </citation>
    <scope>IDENTIFICATION</scope>
</reference>
<dbReference type="Ensembl" id="ENSTNIT00000014647.1">
    <property type="protein sequence ID" value="ENSTNIP00000014448.1"/>
    <property type="gene ID" value="ENSTNIG00000011500.1"/>
</dbReference>
<accession>H3D1R0</accession>
<dbReference type="PANTHER" id="PTHR14206">
    <property type="entry name" value="BRAIN-SPECIFIC ANGIOGENESIS INHIBITOR 1-ASSOCIATED PROTEIN 2"/>
    <property type="match status" value="1"/>
</dbReference>
<dbReference type="GO" id="GO:0030838">
    <property type="term" value="P:positive regulation of actin filament polymerization"/>
    <property type="evidence" value="ECO:0007669"/>
    <property type="project" value="TreeGrafter"/>
</dbReference>
<keyword evidence="1 2" id="KW-0728">SH3 domain</keyword>
<dbReference type="OMA" id="RADAWME"/>
<dbReference type="GO" id="GO:0051764">
    <property type="term" value="P:actin crosslink formation"/>
    <property type="evidence" value="ECO:0007669"/>
    <property type="project" value="TreeGrafter"/>
</dbReference>
<dbReference type="STRING" id="99883.ENSTNIP00000014448"/>
<dbReference type="GeneTree" id="ENSGT00940000153560"/>
<dbReference type="SUPFAM" id="SSF103657">
    <property type="entry name" value="BAR/IMD domain-like"/>
    <property type="match status" value="1"/>
</dbReference>
<organism evidence="6 7">
    <name type="scientific">Tetraodon nigroviridis</name>
    <name type="common">Spotted green pufferfish</name>
    <name type="synonym">Chelonodon nigroviridis</name>
    <dbReference type="NCBI Taxonomy" id="99883"/>
    <lineage>
        <taxon>Eukaryota</taxon>
        <taxon>Metazoa</taxon>
        <taxon>Chordata</taxon>
        <taxon>Craniata</taxon>
        <taxon>Vertebrata</taxon>
        <taxon>Euteleostomi</taxon>
        <taxon>Actinopterygii</taxon>
        <taxon>Neopterygii</taxon>
        <taxon>Teleostei</taxon>
        <taxon>Neoteleostei</taxon>
        <taxon>Acanthomorphata</taxon>
        <taxon>Eupercaria</taxon>
        <taxon>Tetraodontiformes</taxon>
        <taxon>Tetradontoidea</taxon>
        <taxon>Tetraodontidae</taxon>
        <taxon>Tetraodon</taxon>
    </lineage>
</organism>
<dbReference type="InterPro" id="IPR027267">
    <property type="entry name" value="AH/BAR_dom_sf"/>
</dbReference>
<sequence length="471" mass="53131">KSRPHSDTTALKDQREQNLVDDFNPSLQKLVLLGNSYIQAFRAFTSTSDAYFGALSKIGEKALHTVSSRSLGEVLMQISESQRRFTMELEGVLQWFSVEVIRQMDNNTRQDRSFISDSRKYYEMEVHNKATALERQLWRGNSRVGRPAFHCLSVHLFSLSGQDQGEYLQFLQRSNEEALQEEERRHRFLAEKHCGLVQSITYLMNKTGSSLQQKVDSWTKDVSATREPEAEQRPSVSNSFAASLLHSHDKLLQHQHRHHNRTQVGMREDNFRMAREQQRLDREESPLGNVPSRAPSPQGSLPQALGEAAAGVGRTMRARVSHQPTASNRTLLPFSKGERITVLVPQARKGWLYGQAESSTQQGWFPASFAEAVDDPPPQVTVSRNSSNSSFSSLADQPWSRRQSDATPPPPPPLVDTDRGPPLSPLVSSEDQTLPDRDRNSSPVYFRRGTNPFATVKLKPTTTDDRSAPRL</sequence>
<feature type="domain" description="SH3" evidence="4">
    <location>
        <begin position="311"/>
        <end position="375"/>
    </location>
</feature>
<feature type="compositionally biased region" description="Basic and acidic residues" evidence="3">
    <location>
        <begin position="275"/>
        <end position="285"/>
    </location>
</feature>
<dbReference type="HOGENOM" id="CLU_025877_1_0_1"/>
<proteinExistence type="predicted"/>
<evidence type="ECO:0000313" key="7">
    <source>
        <dbReference type="Proteomes" id="UP000007303"/>
    </source>
</evidence>
<reference evidence="6" key="2">
    <citation type="submission" date="2025-08" db="UniProtKB">
        <authorList>
            <consortium name="Ensembl"/>
        </authorList>
    </citation>
    <scope>IDENTIFICATION</scope>
</reference>
<evidence type="ECO:0000256" key="3">
    <source>
        <dbReference type="SAM" id="MobiDB-lite"/>
    </source>
</evidence>
<protein>
    <submittedName>
        <fullName evidence="6">BAR/IMD domain containing adaptor protein 2 like 2a</fullName>
    </submittedName>
</protein>
<dbReference type="InterPro" id="IPR036028">
    <property type="entry name" value="SH3-like_dom_sf"/>
</dbReference>
<feature type="region of interest" description="Disordered" evidence="3">
    <location>
        <begin position="275"/>
        <end position="332"/>
    </location>
</feature>
<feature type="region of interest" description="Disordered" evidence="3">
    <location>
        <begin position="370"/>
        <end position="471"/>
    </location>
</feature>
<dbReference type="Proteomes" id="UP000007303">
    <property type="component" value="Unassembled WGS sequence"/>
</dbReference>
<dbReference type="Gene3D" id="1.20.1270.60">
    <property type="entry name" value="Arfaptin homology (AH) domain/BAR domain"/>
    <property type="match status" value="1"/>
</dbReference>
<dbReference type="InterPro" id="IPR013606">
    <property type="entry name" value="I-BAR_dom"/>
</dbReference>